<keyword evidence="1" id="KW-0472">Membrane</keyword>
<feature type="transmembrane region" description="Helical" evidence="1">
    <location>
        <begin position="267"/>
        <end position="289"/>
    </location>
</feature>
<protein>
    <submittedName>
        <fullName evidence="2">Uncharacterized protein</fullName>
    </submittedName>
</protein>
<gene>
    <name evidence="2" type="ORF">PBAH0796_LOCUS1473</name>
</gene>
<dbReference type="EMBL" id="HBEG01002640">
    <property type="protein sequence ID" value="CAD8345735.1"/>
    <property type="molecule type" value="Transcribed_RNA"/>
</dbReference>
<evidence type="ECO:0000313" key="2">
    <source>
        <dbReference type="EMBL" id="CAD8345735.1"/>
    </source>
</evidence>
<sequence>MNGGDAFKPPANEVRISFAQLREHLRFPTFVVVWLAPFAVYMLLCFTYTFTFIRIPSVCVLLSVFFGLASAALFLMRSRGPLFLPLAFGGSVAVATGTLFGLYVYDKFAVFPRFYANSRLYANVVPSQPSAAVADAGAIVFTAESFVDGEKSVGYVTESGYHYCAAPIRDNSRAVQVEFWAVGMGCCHERGKFWCDDSEDPQARAGITVFDNNGFFDAASNKDQYIKARLKAEATFGLFSVKDPMYVRWVREDNLNMLSRQYSHKTLAILLLLSFVHLVGFLGMAFVLWKPHSVLLWH</sequence>
<feature type="transmembrane region" description="Helical" evidence="1">
    <location>
        <begin position="82"/>
        <end position="105"/>
    </location>
</feature>
<keyword evidence="1" id="KW-0812">Transmembrane</keyword>
<reference evidence="2" key="1">
    <citation type="submission" date="2021-01" db="EMBL/GenBank/DDBJ databases">
        <authorList>
            <person name="Corre E."/>
            <person name="Pelletier E."/>
            <person name="Niang G."/>
            <person name="Scheremetjew M."/>
            <person name="Finn R."/>
            <person name="Kale V."/>
            <person name="Holt S."/>
            <person name="Cochrane G."/>
            <person name="Meng A."/>
            <person name="Brown T."/>
            <person name="Cohen L."/>
        </authorList>
    </citation>
    <scope>NUCLEOTIDE SEQUENCE</scope>
    <source>
        <strain evidence="2">Pbaha01</strain>
    </source>
</reference>
<feature type="transmembrane region" description="Helical" evidence="1">
    <location>
        <begin position="31"/>
        <end position="51"/>
    </location>
</feature>
<accession>A0A7S0F8Q1</accession>
<organism evidence="2">
    <name type="scientific">Pyrodinium bahamense</name>
    <dbReference type="NCBI Taxonomy" id="73915"/>
    <lineage>
        <taxon>Eukaryota</taxon>
        <taxon>Sar</taxon>
        <taxon>Alveolata</taxon>
        <taxon>Dinophyceae</taxon>
        <taxon>Gonyaulacales</taxon>
        <taxon>Pyrocystaceae</taxon>
        <taxon>Pyrodinium</taxon>
    </lineage>
</organism>
<evidence type="ECO:0000256" key="1">
    <source>
        <dbReference type="SAM" id="Phobius"/>
    </source>
</evidence>
<feature type="transmembrane region" description="Helical" evidence="1">
    <location>
        <begin position="58"/>
        <end position="76"/>
    </location>
</feature>
<proteinExistence type="predicted"/>
<dbReference type="AlphaFoldDB" id="A0A7S0F8Q1"/>
<keyword evidence="1" id="KW-1133">Transmembrane helix</keyword>
<name>A0A7S0F8Q1_9DINO</name>